<keyword evidence="1" id="KW-0282">Flagellum</keyword>
<reference evidence="1 2" key="1">
    <citation type="submission" date="2017-01" db="EMBL/GenBank/DDBJ databases">
        <title>The complete genome sequence of a sulfur-oxidizing marine bacterium Thioclava sp. 25B10_4T.</title>
        <authorList>
            <person name="Liu Y."/>
            <person name="Lai Q."/>
            <person name="Shao Z."/>
        </authorList>
    </citation>
    <scope>NUCLEOTIDE SEQUENCE [LARGE SCALE GENOMIC DNA]</scope>
    <source>
        <strain evidence="1 2">25B10_4</strain>
    </source>
</reference>
<name>A0ABM6ILT4_9RHOB</name>
<dbReference type="Pfam" id="PF06748">
    <property type="entry name" value="DUF1217"/>
    <property type="match status" value="1"/>
</dbReference>
<dbReference type="RefSeq" id="WP_075776787.1">
    <property type="nucleotide sequence ID" value="NZ_CP019437.1"/>
</dbReference>
<dbReference type="EMBL" id="CP019437">
    <property type="protein sequence ID" value="AQS49620.1"/>
    <property type="molecule type" value="Genomic_DNA"/>
</dbReference>
<keyword evidence="2" id="KW-1185">Reference proteome</keyword>
<accession>A0ABM6ILT4</accession>
<evidence type="ECO:0000313" key="2">
    <source>
        <dbReference type="Proteomes" id="UP000185622"/>
    </source>
</evidence>
<gene>
    <name evidence="1" type="ORF">BMG03_18835</name>
</gene>
<sequence length="272" mass="30147">MTYQPVIPFSGFAGWRFLSRTMETQKAAFAASSENQRLDRYFRETIGSIDTAQELVDDRRLLSVALGAFGLDADIDNKYFIRKVLEEGSLDRTALANKLSDKSYLALTKAFGFGDFAIPRTKHSTFADEILNQFESREFEVAVGGVDNDMRMAMSLQRDLPALAARDMSEPAKWYTIIGSPALSRVFQTALNLPPSVGALDVEQQRDIYMTKAQRVYGTSDPAELAAPEKLVALTRDYLLRAQLSNMASVSPQNVALSLLRNTGAQGLSLRL</sequence>
<dbReference type="InterPro" id="IPR010626">
    <property type="entry name" value="DUF1217"/>
</dbReference>
<dbReference type="Gene3D" id="1.10.3700.10">
    <property type="entry name" value="AGR C 984p-like"/>
    <property type="match status" value="1"/>
</dbReference>
<evidence type="ECO:0000313" key="1">
    <source>
        <dbReference type="EMBL" id="AQS49620.1"/>
    </source>
</evidence>
<proteinExistence type="predicted"/>
<protein>
    <submittedName>
        <fullName evidence="1">Flagellar protein</fullName>
    </submittedName>
</protein>
<keyword evidence="1" id="KW-0969">Cilium</keyword>
<dbReference type="Proteomes" id="UP000185622">
    <property type="component" value="Chromosome"/>
</dbReference>
<dbReference type="InterPro" id="IPR023157">
    <property type="entry name" value="AGR-C-984p-like_sf"/>
</dbReference>
<dbReference type="SUPFAM" id="SSF158837">
    <property type="entry name" value="AGR C 984p-like"/>
    <property type="match status" value="1"/>
</dbReference>
<keyword evidence="1" id="KW-0966">Cell projection</keyword>
<organism evidence="1 2">
    <name type="scientific">Thioclava nitratireducens</name>
    <dbReference type="NCBI Taxonomy" id="1915078"/>
    <lineage>
        <taxon>Bacteria</taxon>
        <taxon>Pseudomonadati</taxon>
        <taxon>Pseudomonadota</taxon>
        <taxon>Alphaproteobacteria</taxon>
        <taxon>Rhodobacterales</taxon>
        <taxon>Paracoccaceae</taxon>
        <taxon>Thioclava</taxon>
    </lineage>
</organism>